<reference evidence="1" key="1">
    <citation type="submission" date="2024-05" db="EMBL/GenBank/DDBJ databases">
        <authorList>
            <person name="Luo Y.-C."/>
            <person name="Nicholds J."/>
            <person name="Mortimer T."/>
            <person name="Maboni G."/>
        </authorList>
    </citation>
    <scope>NUCLEOTIDE SEQUENCE</scope>
    <source>
        <strain evidence="1">144863</strain>
    </source>
</reference>
<protein>
    <submittedName>
        <fullName evidence="1">Uncharacterized protein</fullName>
    </submittedName>
</protein>
<proteinExistence type="predicted"/>
<dbReference type="EMBL" id="CP158262">
    <property type="protein sequence ID" value="XDJ69221.1"/>
    <property type="molecule type" value="Genomic_DNA"/>
</dbReference>
<organism evidence="1">
    <name type="scientific">Castellaniella ginsengisoli</name>
    <dbReference type="NCBI Taxonomy" id="546114"/>
    <lineage>
        <taxon>Bacteria</taxon>
        <taxon>Pseudomonadati</taxon>
        <taxon>Pseudomonadota</taxon>
        <taxon>Betaproteobacteria</taxon>
        <taxon>Burkholderiales</taxon>
        <taxon>Alcaligenaceae</taxon>
        <taxon>Castellaniella</taxon>
    </lineage>
</organism>
<sequence>MNLKLLEQQQILNLVNTGQIYEAWLATGRDTLALTLRRHASRNRRIGLGTIPPQIAHDLRQVAQQQPGAATISHHALYAYATLTAAQLTPLDVAQPITTITCQTAHPVICIDQAGFAVMMRVLDPIEYLTYADQTSAQAIRTMLHDGLLPTRLSPRIRS</sequence>
<name>A0AB39EP70_9BURK</name>
<accession>A0AB39EP70</accession>
<dbReference type="RefSeq" id="WP_368655514.1">
    <property type="nucleotide sequence ID" value="NZ_CP158262.1"/>
</dbReference>
<dbReference type="AlphaFoldDB" id="A0AB39EP70"/>
<evidence type="ECO:0000313" key="1">
    <source>
        <dbReference type="EMBL" id="XDJ69221.1"/>
    </source>
</evidence>
<gene>
    <name evidence="1" type="ORF">ABRY94_00005</name>
</gene>